<dbReference type="Pfam" id="PF00557">
    <property type="entry name" value="Peptidase_M24"/>
    <property type="match status" value="1"/>
</dbReference>
<reference evidence="7 8" key="1">
    <citation type="submission" date="2016-10" db="EMBL/GenBank/DDBJ databases">
        <authorList>
            <person name="de Groot N.N."/>
        </authorList>
    </citation>
    <scope>NUCLEOTIDE SEQUENCE [LARGE SCALE GENOMIC DNA]</scope>
    <source>
        <strain evidence="7 8">DSM 24956</strain>
    </source>
</reference>
<keyword evidence="8" id="KW-1185">Reference proteome</keyword>
<dbReference type="Proteomes" id="UP000199595">
    <property type="component" value="Unassembled WGS sequence"/>
</dbReference>
<evidence type="ECO:0000256" key="1">
    <source>
        <dbReference type="ARBA" id="ARBA00008766"/>
    </source>
</evidence>
<feature type="domain" description="Peptidase M24 C-terminal" evidence="6">
    <location>
        <begin position="536"/>
        <end position="596"/>
    </location>
</feature>
<feature type="domain" description="Peptidase M24" evidence="4">
    <location>
        <begin position="310"/>
        <end position="525"/>
    </location>
</feature>
<dbReference type="Gene3D" id="3.40.350.10">
    <property type="entry name" value="Creatinase/prolidase N-terminal domain"/>
    <property type="match status" value="2"/>
</dbReference>
<dbReference type="Pfam" id="PF16189">
    <property type="entry name" value="Creatinase_N_2"/>
    <property type="match status" value="1"/>
</dbReference>
<dbReference type="OrthoDB" id="9806388at2"/>
<dbReference type="EMBL" id="FNNJ01000001">
    <property type="protein sequence ID" value="SDW50690.1"/>
    <property type="molecule type" value="Genomic_DNA"/>
</dbReference>
<feature type="domain" description="Creatinase N-terminal" evidence="5">
    <location>
        <begin position="7"/>
        <end position="125"/>
    </location>
</feature>
<evidence type="ECO:0000259" key="5">
    <source>
        <dbReference type="Pfam" id="PF01321"/>
    </source>
</evidence>
<accession>A0A1H2U3R6</accession>
<gene>
    <name evidence="7" type="ORF">SAMN05444411_101879</name>
</gene>
<dbReference type="InterPro" id="IPR050422">
    <property type="entry name" value="X-Pro_aminopeptidase_P"/>
</dbReference>
<dbReference type="AlphaFoldDB" id="A0A1H2U3R6"/>
<evidence type="ECO:0000256" key="2">
    <source>
        <dbReference type="ARBA" id="ARBA00022723"/>
    </source>
</evidence>
<evidence type="ECO:0000259" key="6">
    <source>
        <dbReference type="Pfam" id="PF16188"/>
    </source>
</evidence>
<dbReference type="GO" id="GO:0005737">
    <property type="term" value="C:cytoplasm"/>
    <property type="evidence" value="ECO:0007669"/>
    <property type="project" value="UniProtKB-ARBA"/>
</dbReference>
<dbReference type="CDD" id="cd01085">
    <property type="entry name" value="APP"/>
    <property type="match status" value="1"/>
</dbReference>
<dbReference type="PANTHER" id="PTHR43763:SF6">
    <property type="entry name" value="XAA-PRO AMINOPEPTIDASE 1"/>
    <property type="match status" value="1"/>
</dbReference>
<name>A0A1H2U3R6_9FLAO</name>
<dbReference type="InterPro" id="IPR036005">
    <property type="entry name" value="Creatinase/aminopeptidase-like"/>
</dbReference>
<dbReference type="InterPro" id="IPR033740">
    <property type="entry name" value="Pept_M24B"/>
</dbReference>
<proteinExistence type="inferred from homology"/>
<sequence>MNIINTRIQQLREKMKALKLDAYIVPSTDPHQSEYVCDYWKVRTYFSGFSGSAGTLVVTANEAALWTDGRYFLQVEQECAGTDVHLFKQVVPHAPEHIPWICNELAENAVIGLDYRQFSKSQIDYLLGFSTPKNIVLNHQPHLVNEIWTDRPALPSEKVKVHSLEFSGESTASKLNKVKAEIENQQADYYLLSSLDDIAWLFNIRSTDIDFTPLVTAYGVVGKEKSYLFSDTNRYSSELIEVFNTLNIEVLDYDLIADKLPELSKGKKIVTDAASLNYASFDAIEGEIIFQQSLVQQLKTIKNEVEIENTKKCMLKDGLAMTKFFMWLEDELKERAISEYEIGKKLTSFRKEQPLYKDDSFASIVGYQGNGAIIHYTAPEKGSAMVENKGLLLIDSGAQYENGTTDITRTVWLGGEVSEEIKTAYTSVLKGHIELDQMQFPKGTVGMQLDAFARMHLWKQGLNFPHGTGHGIGSYGMVHEPTQGFTSNMTTSRGAEAHKPNQFTTIEPGCYKKDTYGIRIENVVVSKVNEINDFGEFYGFEALTVFPIDTQLIDVTLLEKSQIDWLNNYHEKVYNTLSTKLKPSEKDWLKEKCKAL</sequence>
<dbReference type="PANTHER" id="PTHR43763">
    <property type="entry name" value="XAA-PRO AMINOPEPTIDASE 1"/>
    <property type="match status" value="1"/>
</dbReference>
<protein>
    <submittedName>
        <fullName evidence="7">Xaa-Pro aminopeptidase</fullName>
    </submittedName>
</protein>
<dbReference type="InterPro" id="IPR000587">
    <property type="entry name" value="Creatinase_N"/>
</dbReference>
<dbReference type="Pfam" id="PF01321">
    <property type="entry name" value="Creatinase_N"/>
    <property type="match status" value="1"/>
</dbReference>
<dbReference type="FunFam" id="3.90.230.10:FF:000009">
    <property type="entry name" value="xaa-Pro aminopeptidase 2"/>
    <property type="match status" value="1"/>
</dbReference>
<comment type="similarity">
    <text evidence="1">Belongs to the peptidase M24B family.</text>
</comment>
<dbReference type="InterPro" id="IPR000994">
    <property type="entry name" value="Pept_M24"/>
</dbReference>
<organism evidence="7 8">
    <name type="scientific">Lutibacter oricola</name>
    <dbReference type="NCBI Taxonomy" id="762486"/>
    <lineage>
        <taxon>Bacteria</taxon>
        <taxon>Pseudomonadati</taxon>
        <taxon>Bacteroidota</taxon>
        <taxon>Flavobacteriia</taxon>
        <taxon>Flavobacteriales</taxon>
        <taxon>Flavobacteriaceae</taxon>
        <taxon>Lutibacter</taxon>
    </lineage>
</organism>
<dbReference type="GO" id="GO:0046872">
    <property type="term" value="F:metal ion binding"/>
    <property type="evidence" value="ECO:0007669"/>
    <property type="project" value="UniProtKB-KW"/>
</dbReference>
<dbReference type="InterPro" id="IPR029149">
    <property type="entry name" value="Creatin/AminoP/Spt16_N"/>
</dbReference>
<dbReference type="Pfam" id="PF16188">
    <property type="entry name" value="Peptidase_M24_C"/>
    <property type="match status" value="1"/>
</dbReference>
<evidence type="ECO:0000259" key="4">
    <source>
        <dbReference type="Pfam" id="PF00557"/>
    </source>
</evidence>
<dbReference type="GO" id="GO:0070006">
    <property type="term" value="F:metalloaminopeptidase activity"/>
    <property type="evidence" value="ECO:0007669"/>
    <property type="project" value="InterPro"/>
</dbReference>
<keyword evidence="3" id="KW-0378">Hydrolase</keyword>
<evidence type="ECO:0000313" key="8">
    <source>
        <dbReference type="Proteomes" id="UP000199595"/>
    </source>
</evidence>
<dbReference type="RefSeq" id="WP_090120076.1">
    <property type="nucleotide sequence ID" value="NZ_FNNJ01000001.1"/>
</dbReference>
<dbReference type="STRING" id="762486.SAMN05444411_101879"/>
<keyword evidence="2" id="KW-0479">Metal-binding</keyword>
<keyword evidence="7" id="KW-0645">Protease</keyword>
<dbReference type="SUPFAM" id="SSF55920">
    <property type="entry name" value="Creatinase/aminopeptidase"/>
    <property type="match status" value="1"/>
</dbReference>
<dbReference type="SUPFAM" id="SSF53092">
    <property type="entry name" value="Creatinase/prolidase N-terminal domain"/>
    <property type="match status" value="1"/>
</dbReference>
<dbReference type="InterPro" id="IPR032416">
    <property type="entry name" value="Peptidase_M24_C"/>
</dbReference>
<dbReference type="Gene3D" id="3.90.230.10">
    <property type="entry name" value="Creatinase/methionine aminopeptidase superfamily"/>
    <property type="match status" value="1"/>
</dbReference>
<evidence type="ECO:0000256" key="3">
    <source>
        <dbReference type="ARBA" id="ARBA00022801"/>
    </source>
</evidence>
<evidence type="ECO:0000313" key="7">
    <source>
        <dbReference type="EMBL" id="SDW50690.1"/>
    </source>
</evidence>
<keyword evidence="7" id="KW-0031">Aminopeptidase</keyword>